<keyword evidence="2" id="KW-1185">Reference proteome</keyword>
<gene>
    <name evidence="1" type="ORF">N7458_003668</name>
</gene>
<evidence type="ECO:0000313" key="2">
    <source>
        <dbReference type="Proteomes" id="UP001213681"/>
    </source>
</evidence>
<reference evidence="1" key="2">
    <citation type="journal article" date="2023" name="IMA Fungus">
        <title>Comparative genomic study of the Penicillium genus elucidates a diverse pangenome and 15 lateral gene transfer events.</title>
        <authorList>
            <person name="Petersen C."/>
            <person name="Sorensen T."/>
            <person name="Nielsen M.R."/>
            <person name="Sondergaard T.E."/>
            <person name="Sorensen J.L."/>
            <person name="Fitzpatrick D.A."/>
            <person name="Frisvad J.C."/>
            <person name="Nielsen K.L."/>
        </authorList>
    </citation>
    <scope>NUCLEOTIDE SEQUENCE</scope>
    <source>
        <strain evidence="1">IBT 16125</strain>
    </source>
</reference>
<sequence length="72" mass="7918">MAEALAVVGAVASTIQLMDFTAKVFERLNDYIQFGSAFPKELSQQAGENFVKRHGLPKIAIEERNANSSITF</sequence>
<dbReference type="Proteomes" id="UP001213681">
    <property type="component" value="Unassembled WGS sequence"/>
</dbReference>
<protein>
    <submittedName>
        <fullName evidence="1">Uncharacterized protein</fullName>
    </submittedName>
</protein>
<name>A0AAD6CFW8_9EURO</name>
<dbReference type="RefSeq" id="XP_056771158.1">
    <property type="nucleotide sequence ID" value="XM_056907051.1"/>
</dbReference>
<comment type="caution">
    <text evidence="1">The sequence shown here is derived from an EMBL/GenBank/DDBJ whole genome shotgun (WGS) entry which is preliminary data.</text>
</comment>
<accession>A0AAD6CFW8</accession>
<evidence type="ECO:0000313" key="1">
    <source>
        <dbReference type="EMBL" id="KAJ5462116.1"/>
    </source>
</evidence>
<dbReference type="GeneID" id="81597294"/>
<proteinExistence type="predicted"/>
<dbReference type="AlphaFoldDB" id="A0AAD6CFW8"/>
<reference evidence="1" key="1">
    <citation type="submission" date="2022-12" db="EMBL/GenBank/DDBJ databases">
        <authorList>
            <person name="Petersen C."/>
        </authorList>
    </citation>
    <scope>NUCLEOTIDE SEQUENCE</scope>
    <source>
        <strain evidence="1">IBT 16125</strain>
    </source>
</reference>
<dbReference type="EMBL" id="JAPVEA010000002">
    <property type="protein sequence ID" value="KAJ5462116.1"/>
    <property type="molecule type" value="Genomic_DNA"/>
</dbReference>
<organism evidence="1 2">
    <name type="scientific">Penicillium daleae</name>
    <dbReference type="NCBI Taxonomy" id="63821"/>
    <lineage>
        <taxon>Eukaryota</taxon>
        <taxon>Fungi</taxon>
        <taxon>Dikarya</taxon>
        <taxon>Ascomycota</taxon>
        <taxon>Pezizomycotina</taxon>
        <taxon>Eurotiomycetes</taxon>
        <taxon>Eurotiomycetidae</taxon>
        <taxon>Eurotiales</taxon>
        <taxon>Aspergillaceae</taxon>
        <taxon>Penicillium</taxon>
    </lineage>
</organism>